<dbReference type="Proteomes" id="UP000201826">
    <property type="component" value="Segment"/>
</dbReference>
<dbReference type="KEGG" id="vg:29125821"/>
<evidence type="ECO:0000313" key="1">
    <source>
        <dbReference type="EMBL" id="AMQ67035.1"/>
    </source>
</evidence>
<reference evidence="2" key="1">
    <citation type="submission" date="2016-02" db="EMBL/GenBank/DDBJ databases">
        <authorList>
            <person name="Isern S."/>
            <person name="Barcellona C.M."/>
            <person name="Dozier K.D."/>
            <person name="Faust J.M."/>
            <person name="Fedrick A.J."/>
            <person name="Gagliardi L.E."/>
            <person name="Gatt S.M."/>
            <person name="Gleason P.S."/>
            <person name="Gomez E.A."/>
            <person name="Hoffman A.M."/>
            <person name="Jenkins M."/>
            <person name="Jones M.J."/>
            <person name="Lang J.F."/>
            <person name="Lequay S.M."/>
            <person name="Mars P.J."/>
            <person name="Mtchedlidze N."/>
            <person name="Osking Z.B."/>
            <person name="Paul L.M."/>
            <person name="Pica A.N."/>
            <person name="Robison M.D."/>
            <person name="Rodriguez D."/>
            <person name="Rosales K.A."/>
            <person name="Saravis L.E."/>
            <person name="Sisson B.M."/>
            <person name="Tan A.L."/>
            <person name="Voltaire R."/>
            <person name="Michael S.F."/>
            <person name="Warner M.H."/>
            <person name="Bradley K.W."/>
            <person name="Asai D.J."/>
            <person name="Bowman C.A."/>
            <person name="Russell D.A."/>
            <person name="Pope W.H."/>
            <person name="Jacobs-Sera D."/>
            <person name="Hendrix R.W."/>
            <person name="Hatfull G.F."/>
        </authorList>
    </citation>
    <scope>NUCLEOTIDE SEQUENCE [LARGE SCALE GENOMIC DNA]</scope>
</reference>
<organism evidence="1 2">
    <name type="scientific">Mycobacterium phage Bipper</name>
    <dbReference type="NCBI Taxonomy" id="1805457"/>
    <lineage>
        <taxon>Viruses</taxon>
        <taxon>Duplodnaviria</taxon>
        <taxon>Heunggongvirae</taxon>
        <taxon>Uroviricota</taxon>
        <taxon>Caudoviricetes</taxon>
        <taxon>Bippervirus</taxon>
        <taxon>Bippervirus bipper</taxon>
    </lineage>
</organism>
<keyword evidence="2" id="KW-1185">Reference proteome</keyword>
<accession>A0A142F2M8</accession>
<sequence>MRPTNIGIVRDGKPVPLELTPMTDPPDDGLEHWSSATDLQTGDNLKIEHLTSGVAIHFPGCVVVRPPDGGAVYLIGQPGTINEVKDSES</sequence>
<dbReference type="GeneID" id="29125821"/>
<name>A0A142F2M8_9CAUD</name>
<dbReference type="RefSeq" id="YP_009303247.1">
    <property type="nucleotide sequence ID" value="NC_031253.1"/>
</dbReference>
<proteinExistence type="predicted"/>
<evidence type="ECO:0000313" key="2">
    <source>
        <dbReference type="Proteomes" id="UP000201826"/>
    </source>
</evidence>
<dbReference type="EMBL" id="KU728633">
    <property type="protein sequence ID" value="AMQ67035.1"/>
    <property type="molecule type" value="Genomic_DNA"/>
</dbReference>
<protein>
    <submittedName>
        <fullName evidence="1">Uncharacterized protein</fullName>
    </submittedName>
</protein>
<gene>
    <name evidence="1" type="primary">100</name>
    <name evidence="1" type="ORF">SEA_BIPPER_100</name>
</gene>